<keyword evidence="2" id="KW-0732">Signal</keyword>
<evidence type="ECO:0000313" key="4">
    <source>
        <dbReference type="Proteomes" id="UP000635316"/>
    </source>
</evidence>
<protein>
    <submittedName>
        <fullName evidence="3">Tripartite tricarboxylate transporter substrate binding protein</fullName>
    </submittedName>
</protein>
<dbReference type="PIRSF" id="PIRSF017082">
    <property type="entry name" value="YflP"/>
    <property type="match status" value="1"/>
</dbReference>
<dbReference type="InterPro" id="IPR005064">
    <property type="entry name" value="BUG"/>
</dbReference>
<feature type="signal peptide" evidence="2">
    <location>
        <begin position="1"/>
        <end position="24"/>
    </location>
</feature>
<proteinExistence type="inferred from homology"/>
<dbReference type="Proteomes" id="UP000635316">
    <property type="component" value="Unassembled WGS sequence"/>
</dbReference>
<dbReference type="SUPFAM" id="SSF53850">
    <property type="entry name" value="Periplasmic binding protein-like II"/>
    <property type="match status" value="1"/>
</dbReference>
<reference evidence="3 4" key="1">
    <citation type="submission" date="2020-12" db="EMBL/GenBank/DDBJ databases">
        <authorList>
            <person name="Lu T."/>
            <person name="Wang Q."/>
            <person name="Han X."/>
        </authorList>
    </citation>
    <scope>NUCLEOTIDE SEQUENCE [LARGE SCALE GENOMIC DNA]</scope>
    <source>
        <strain evidence="3 4">WQ 585</strain>
    </source>
</reference>
<comment type="similarity">
    <text evidence="1">Belongs to the UPF0065 (bug) family.</text>
</comment>
<organism evidence="3 4">
    <name type="scientific">Advenella mandrilli</name>
    <dbReference type="NCBI Taxonomy" id="2800330"/>
    <lineage>
        <taxon>Bacteria</taxon>
        <taxon>Pseudomonadati</taxon>
        <taxon>Pseudomonadota</taxon>
        <taxon>Betaproteobacteria</taxon>
        <taxon>Burkholderiales</taxon>
        <taxon>Alcaligenaceae</taxon>
    </lineage>
</organism>
<gene>
    <name evidence="3" type="ORF">JHL22_02580</name>
</gene>
<evidence type="ECO:0000256" key="2">
    <source>
        <dbReference type="SAM" id="SignalP"/>
    </source>
</evidence>
<name>A0ABS1E8T3_9BURK</name>
<dbReference type="RefSeq" id="WP_200233488.1">
    <property type="nucleotide sequence ID" value="NZ_JAENGP010000002.1"/>
</dbReference>
<dbReference type="InterPro" id="IPR042100">
    <property type="entry name" value="Bug_dom1"/>
</dbReference>
<comment type="caution">
    <text evidence="3">The sequence shown here is derived from an EMBL/GenBank/DDBJ whole genome shotgun (WGS) entry which is preliminary data.</text>
</comment>
<dbReference type="PANTHER" id="PTHR42928:SF5">
    <property type="entry name" value="BLR1237 PROTEIN"/>
    <property type="match status" value="1"/>
</dbReference>
<evidence type="ECO:0000256" key="1">
    <source>
        <dbReference type="ARBA" id="ARBA00006987"/>
    </source>
</evidence>
<dbReference type="CDD" id="cd13578">
    <property type="entry name" value="PBP2_Bug27"/>
    <property type="match status" value="1"/>
</dbReference>
<dbReference type="EMBL" id="JAENGP010000002">
    <property type="protein sequence ID" value="MBK1780097.1"/>
    <property type="molecule type" value="Genomic_DNA"/>
</dbReference>
<dbReference type="Gene3D" id="3.40.190.150">
    <property type="entry name" value="Bordetella uptake gene, domain 1"/>
    <property type="match status" value="1"/>
</dbReference>
<dbReference type="PANTHER" id="PTHR42928">
    <property type="entry name" value="TRICARBOXYLATE-BINDING PROTEIN"/>
    <property type="match status" value="1"/>
</dbReference>
<dbReference type="Pfam" id="PF03401">
    <property type="entry name" value="TctC"/>
    <property type="match status" value="1"/>
</dbReference>
<feature type="chain" id="PRO_5046935907" evidence="2">
    <location>
        <begin position="25"/>
        <end position="326"/>
    </location>
</feature>
<sequence>MKFNKLFAISLCLTGSALSYQAHAQAKSDNWPEQTVKTIVAFSPGGTTDIIAREVGNELGQLWQQSVVVENKPGAGGNIGIQSLINEKADGYSILMSSNGPITMNPHLYRKKNFDTLKDIRPIIMVANVPNVLVVSSDLGINSVEQLSKLIEENPGKYNCASTGVGTAAHLSCELMSKTKNLDITHVPYKGADALNDVIAGRVHFIFATLPSVMGQIKVGKLLPLAVSTDKRSPALADVPTMQEAGFKDFSLGAWFGYFAPANTPDAVVNKMNQDIEKVIHTARLEQKLLNEGAEPAGGSASQFAEFIQAEYDKWGEFIKELNISL</sequence>
<accession>A0ABS1E8T3</accession>
<keyword evidence="4" id="KW-1185">Reference proteome</keyword>
<dbReference type="Gene3D" id="3.40.190.10">
    <property type="entry name" value="Periplasmic binding protein-like II"/>
    <property type="match status" value="1"/>
</dbReference>
<evidence type="ECO:0000313" key="3">
    <source>
        <dbReference type="EMBL" id="MBK1780097.1"/>
    </source>
</evidence>